<dbReference type="Pfam" id="PF07712">
    <property type="entry name" value="SURNod19"/>
    <property type="match status" value="1"/>
</dbReference>
<protein>
    <submittedName>
        <fullName evidence="1">Uncharacterized protein</fullName>
    </submittedName>
</protein>
<comment type="caution">
    <text evidence="1">The sequence shown here is derived from an EMBL/GenBank/DDBJ whole genome shotgun (WGS) entry which is preliminary data.</text>
</comment>
<evidence type="ECO:0000313" key="1">
    <source>
        <dbReference type="EMBL" id="KAG0576394.1"/>
    </source>
</evidence>
<evidence type="ECO:0000313" key="2">
    <source>
        <dbReference type="Proteomes" id="UP000822688"/>
    </source>
</evidence>
<sequence length="101" mass="11790">ESHEGFRTHEFVTDQQILFKRGKVQNYRFYLIRGGFSCGEVGNGRFSREMVMEDGTTMLVPLFETYLLHWQMCEYVFAKSDRDMLKYCNLTVDLKKGGAVS</sequence>
<organism evidence="1 2">
    <name type="scientific">Ceratodon purpureus</name>
    <name type="common">Fire moss</name>
    <name type="synonym">Dicranum purpureum</name>
    <dbReference type="NCBI Taxonomy" id="3225"/>
    <lineage>
        <taxon>Eukaryota</taxon>
        <taxon>Viridiplantae</taxon>
        <taxon>Streptophyta</taxon>
        <taxon>Embryophyta</taxon>
        <taxon>Bryophyta</taxon>
        <taxon>Bryophytina</taxon>
        <taxon>Bryopsida</taxon>
        <taxon>Dicranidae</taxon>
        <taxon>Pseudoditrichales</taxon>
        <taxon>Ditrichaceae</taxon>
        <taxon>Ceratodon</taxon>
    </lineage>
</organism>
<dbReference type="EMBL" id="CM026425">
    <property type="protein sequence ID" value="KAG0576394.1"/>
    <property type="molecule type" value="Genomic_DNA"/>
</dbReference>
<dbReference type="Proteomes" id="UP000822688">
    <property type="component" value="Chromosome 5"/>
</dbReference>
<dbReference type="AlphaFoldDB" id="A0A8T0HZ07"/>
<keyword evidence="2" id="KW-1185">Reference proteome</keyword>
<name>A0A8T0HZ07_CERPU</name>
<reference evidence="1" key="1">
    <citation type="submission" date="2020-06" db="EMBL/GenBank/DDBJ databases">
        <title>WGS assembly of Ceratodon purpureus strain R40.</title>
        <authorList>
            <person name="Carey S.B."/>
            <person name="Jenkins J."/>
            <person name="Shu S."/>
            <person name="Lovell J.T."/>
            <person name="Sreedasyam A."/>
            <person name="Maumus F."/>
            <person name="Tiley G.P."/>
            <person name="Fernandez-Pozo N."/>
            <person name="Barry K."/>
            <person name="Chen C."/>
            <person name="Wang M."/>
            <person name="Lipzen A."/>
            <person name="Daum C."/>
            <person name="Saski C.A."/>
            <person name="Payton A.C."/>
            <person name="Mcbreen J.C."/>
            <person name="Conrad R.E."/>
            <person name="Kollar L.M."/>
            <person name="Olsson S."/>
            <person name="Huttunen S."/>
            <person name="Landis J.B."/>
            <person name="Wickett N.J."/>
            <person name="Johnson M.G."/>
            <person name="Rensing S.A."/>
            <person name="Grimwood J."/>
            <person name="Schmutz J."/>
            <person name="Mcdaniel S.F."/>
        </authorList>
    </citation>
    <scope>NUCLEOTIDE SEQUENCE</scope>
    <source>
        <strain evidence="1">R40</strain>
    </source>
</reference>
<feature type="non-terminal residue" evidence="1">
    <location>
        <position position="1"/>
    </location>
</feature>
<dbReference type="InterPro" id="IPR011692">
    <property type="entry name" value="Stress_up-reg_Nod19"/>
</dbReference>
<gene>
    <name evidence="1" type="ORF">KC19_5G076900</name>
</gene>
<proteinExistence type="predicted"/>
<accession>A0A8T0HZ07</accession>